<dbReference type="Proteomes" id="UP001642484">
    <property type="component" value="Unassembled WGS sequence"/>
</dbReference>
<name>A0ABP0J7Y6_9DINO</name>
<proteinExistence type="predicted"/>
<evidence type="ECO:0000313" key="2">
    <source>
        <dbReference type="Proteomes" id="UP001642484"/>
    </source>
</evidence>
<organism evidence="1 2">
    <name type="scientific">Durusdinium trenchii</name>
    <dbReference type="NCBI Taxonomy" id="1381693"/>
    <lineage>
        <taxon>Eukaryota</taxon>
        <taxon>Sar</taxon>
        <taxon>Alveolata</taxon>
        <taxon>Dinophyceae</taxon>
        <taxon>Suessiales</taxon>
        <taxon>Symbiodiniaceae</taxon>
        <taxon>Durusdinium</taxon>
    </lineage>
</organism>
<keyword evidence="2" id="KW-1185">Reference proteome</keyword>
<reference evidence="1 2" key="1">
    <citation type="submission" date="2024-02" db="EMBL/GenBank/DDBJ databases">
        <authorList>
            <person name="Chen Y."/>
            <person name="Shah S."/>
            <person name="Dougan E. K."/>
            <person name="Thang M."/>
            <person name="Chan C."/>
        </authorList>
    </citation>
    <scope>NUCLEOTIDE SEQUENCE [LARGE SCALE GENOMIC DNA]</scope>
</reference>
<accession>A0ABP0J7Y6</accession>
<protein>
    <submittedName>
        <fullName evidence="1">Uncharacterized protein</fullName>
    </submittedName>
</protein>
<gene>
    <name evidence="1" type="ORF">CCMP2556_LOCUS10079</name>
</gene>
<comment type="caution">
    <text evidence="1">The sequence shown here is derived from an EMBL/GenBank/DDBJ whole genome shotgun (WGS) entry which is preliminary data.</text>
</comment>
<evidence type="ECO:0000313" key="1">
    <source>
        <dbReference type="EMBL" id="CAK9010456.1"/>
    </source>
</evidence>
<sequence>MSSANVVEYELVEEEEVGRAPLAAVASVSQDYGLEPDEECSPAATGLASPVAIPMDDDNKTVFDETNVPMPETGNDDVKTLVGEQEWYDAARDAPTQAPSEWTPWLPVEVKDAPMEPPTKKQKVKVTKNKMASGSRVAAPSGLPPLPPPKEPPPSGAASTAGPPLPPPPVPPGPVVKPRTGLLNKVVALAGAVRRNDAECAHNVIRNLMRDKNFSDCLLQHEAVIRANGVDRSRTYS</sequence>
<dbReference type="EMBL" id="CAXAMN010004667">
    <property type="protein sequence ID" value="CAK9010456.1"/>
    <property type="molecule type" value="Genomic_DNA"/>
</dbReference>